<organism evidence="1 2">
    <name type="scientific">Ferruginivarius sediminum</name>
    <dbReference type="NCBI Taxonomy" id="2661937"/>
    <lineage>
        <taxon>Bacteria</taxon>
        <taxon>Pseudomonadati</taxon>
        <taxon>Pseudomonadota</taxon>
        <taxon>Alphaproteobacteria</taxon>
        <taxon>Rhodospirillales</taxon>
        <taxon>Rhodospirillaceae</taxon>
        <taxon>Ferruginivarius</taxon>
    </lineage>
</organism>
<reference evidence="1 2" key="1">
    <citation type="submission" date="2018-07" db="EMBL/GenBank/DDBJ databases">
        <title>Venubactetium sediminum gen. nov., sp. nov., isolated from a marine solar saltern.</title>
        <authorList>
            <person name="Wang S."/>
        </authorList>
    </citation>
    <scope>NUCLEOTIDE SEQUENCE [LARGE SCALE GENOMIC DNA]</scope>
    <source>
        <strain evidence="1 2">WD2A32</strain>
    </source>
</reference>
<dbReference type="Proteomes" id="UP000253941">
    <property type="component" value="Unassembled WGS sequence"/>
</dbReference>
<gene>
    <name evidence="1" type="ORF">DRB17_07275</name>
</gene>
<evidence type="ECO:0000313" key="2">
    <source>
        <dbReference type="Proteomes" id="UP000253941"/>
    </source>
</evidence>
<dbReference type="AlphaFoldDB" id="A0A369TD38"/>
<evidence type="ECO:0000313" key="1">
    <source>
        <dbReference type="EMBL" id="RDD62444.1"/>
    </source>
</evidence>
<protein>
    <submittedName>
        <fullName evidence="1">Uncharacterized protein</fullName>
    </submittedName>
</protein>
<comment type="caution">
    <text evidence="1">The sequence shown here is derived from an EMBL/GenBank/DDBJ whole genome shotgun (WGS) entry which is preliminary data.</text>
</comment>
<name>A0A369TD38_9PROT</name>
<proteinExistence type="predicted"/>
<dbReference type="EMBL" id="QPMH01000005">
    <property type="protein sequence ID" value="RDD62444.1"/>
    <property type="molecule type" value="Genomic_DNA"/>
</dbReference>
<keyword evidence="2" id="KW-1185">Reference proteome</keyword>
<sequence>MAVEQAGERGELHAAYRDAGDLSGFQWDALACSWCDGETEGEPDRDYAAQQQALGPEQAFPPAGPPQVAQVERLLERHLSPSFRVKIPQ</sequence>
<accession>A0A369TD38</accession>